<keyword evidence="1" id="KW-0479">Metal-binding</keyword>
<keyword evidence="2 4" id="KW-0863">Zinc-finger</keyword>
<dbReference type="InterPro" id="IPR017455">
    <property type="entry name" value="Znf_FYVE-rel"/>
</dbReference>
<evidence type="ECO:0000256" key="3">
    <source>
        <dbReference type="ARBA" id="ARBA00022833"/>
    </source>
</evidence>
<dbReference type="InterPro" id="IPR000306">
    <property type="entry name" value="Znf_FYVE"/>
</dbReference>
<dbReference type="VEuPathDB" id="FungiDB:AeMF1_004456"/>
<name>A0A6G0XTP8_9STRA</name>
<dbReference type="InterPro" id="IPR011011">
    <property type="entry name" value="Znf_FYVE_PHD"/>
</dbReference>
<evidence type="ECO:0000256" key="1">
    <source>
        <dbReference type="ARBA" id="ARBA00022723"/>
    </source>
</evidence>
<evidence type="ECO:0000313" key="6">
    <source>
        <dbReference type="EMBL" id="KAF0743918.1"/>
    </source>
</evidence>
<protein>
    <recommendedName>
        <fullName evidence="5">FYVE-type domain-containing protein</fullName>
    </recommendedName>
</protein>
<evidence type="ECO:0000256" key="2">
    <source>
        <dbReference type="ARBA" id="ARBA00022771"/>
    </source>
</evidence>
<proteinExistence type="predicted"/>
<dbReference type="Proteomes" id="UP000481153">
    <property type="component" value="Unassembled WGS sequence"/>
</dbReference>
<comment type="caution">
    <text evidence="6">The sequence shown here is derived from an EMBL/GenBank/DDBJ whole genome shotgun (WGS) entry which is preliminary data.</text>
</comment>
<keyword evidence="3" id="KW-0862">Zinc</keyword>
<organism evidence="6 7">
    <name type="scientific">Aphanomyces euteiches</name>
    <dbReference type="NCBI Taxonomy" id="100861"/>
    <lineage>
        <taxon>Eukaryota</taxon>
        <taxon>Sar</taxon>
        <taxon>Stramenopiles</taxon>
        <taxon>Oomycota</taxon>
        <taxon>Saprolegniomycetes</taxon>
        <taxon>Saprolegniales</taxon>
        <taxon>Verrucalvaceae</taxon>
        <taxon>Aphanomyces</taxon>
    </lineage>
</organism>
<evidence type="ECO:0000313" key="7">
    <source>
        <dbReference type="Proteomes" id="UP000481153"/>
    </source>
</evidence>
<dbReference type="SUPFAM" id="SSF57903">
    <property type="entry name" value="FYVE/PHD zinc finger"/>
    <property type="match status" value="1"/>
</dbReference>
<dbReference type="InterPro" id="IPR013083">
    <property type="entry name" value="Znf_RING/FYVE/PHD"/>
</dbReference>
<dbReference type="GO" id="GO:0008270">
    <property type="term" value="F:zinc ion binding"/>
    <property type="evidence" value="ECO:0007669"/>
    <property type="project" value="UniProtKB-KW"/>
</dbReference>
<dbReference type="Gene3D" id="3.30.530.20">
    <property type="match status" value="1"/>
</dbReference>
<dbReference type="EMBL" id="VJMJ01000012">
    <property type="protein sequence ID" value="KAF0743918.1"/>
    <property type="molecule type" value="Genomic_DNA"/>
</dbReference>
<dbReference type="SMART" id="SM00064">
    <property type="entry name" value="FYVE"/>
    <property type="match status" value="1"/>
</dbReference>
<dbReference type="PROSITE" id="PS50178">
    <property type="entry name" value="ZF_FYVE"/>
    <property type="match status" value="1"/>
</dbReference>
<reference evidence="6 7" key="1">
    <citation type="submission" date="2019-07" db="EMBL/GenBank/DDBJ databases">
        <title>Genomics analysis of Aphanomyces spp. identifies a new class of oomycete effector associated with host adaptation.</title>
        <authorList>
            <person name="Gaulin E."/>
        </authorList>
    </citation>
    <scope>NUCLEOTIDE SEQUENCE [LARGE SCALE GENOMIC DNA]</scope>
    <source>
        <strain evidence="6 7">ATCC 201684</strain>
    </source>
</reference>
<feature type="domain" description="FYVE-type" evidence="5">
    <location>
        <begin position="269"/>
        <end position="324"/>
    </location>
</feature>
<dbReference type="CDD" id="cd00065">
    <property type="entry name" value="FYVE_like_SF"/>
    <property type="match status" value="1"/>
</dbReference>
<evidence type="ECO:0000256" key="4">
    <source>
        <dbReference type="PROSITE-ProRule" id="PRU00091"/>
    </source>
</evidence>
<keyword evidence="7" id="KW-1185">Reference proteome</keyword>
<dbReference type="PANTHER" id="PTHR13510:SF44">
    <property type="entry name" value="RABENOSYN-5"/>
    <property type="match status" value="1"/>
</dbReference>
<dbReference type="PANTHER" id="PTHR13510">
    <property type="entry name" value="FYVE-FINGER-CONTAINING RAB5 EFFECTOR PROTEIN RABENOSYN-5-RELATED"/>
    <property type="match status" value="1"/>
</dbReference>
<accession>A0A6G0XTP8</accession>
<dbReference type="Pfam" id="PF01363">
    <property type="entry name" value="FYVE"/>
    <property type="match status" value="1"/>
</dbReference>
<gene>
    <name evidence="6" type="ORF">Ae201684_001560</name>
</gene>
<sequence>MPLKTPIADEFFACTPLTHEQVHDFRAQGVDAMRDLLACTKLEGGPVDWTLLTNSAKVQIYTTKQDDLPMFLGTIQIESTLDEVRSIFTAPTTDDVRELITAYFPNILDNIRLYNITDPMANIPHHAVTINWLLLSSPLRGIIVKYRDWCYLEHQQDVIIDGKKAWLRAMKHVDIAACPDLEAKYGIIRGQANLAGFIYMETGRPGILQVLELHHDDLRGQIDMSMMGDFMTAKTAEIQYHSMNMMQTNLISHRLSRLDFLSERSTVPKHSRSKCRVCLRKFGTFSRKSNCRRCGEVVCSKACSNVWTLVKGGIRINVRLCSRCSNVPAEVFKSLMKEDDMQGSHFTDSSFSGYTGIYSKTASSYSASTPSLILLESAASGITSHGALAGPVVADMDYRGSAHEMKNIRSSYESEAPFGSYACLDMRILETTNSDCP</sequence>
<dbReference type="InterPro" id="IPR023393">
    <property type="entry name" value="START-like_dom_sf"/>
</dbReference>
<dbReference type="SUPFAM" id="SSF55961">
    <property type="entry name" value="Bet v1-like"/>
    <property type="match status" value="1"/>
</dbReference>
<dbReference type="InterPro" id="IPR052727">
    <property type="entry name" value="Rab4/Rab5_effector"/>
</dbReference>
<dbReference type="Gene3D" id="3.30.40.10">
    <property type="entry name" value="Zinc/RING finger domain, C3HC4 (zinc finger)"/>
    <property type="match status" value="1"/>
</dbReference>
<dbReference type="AlphaFoldDB" id="A0A6G0XTP8"/>
<evidence type="ECO:0000259" key="5">
    <source>
        <dbReference type="PROSITE" id="PS50178"/>
    </source>
</evidence>